<dbReference type="EMBL" id="CM042038">
    <property type="protein sequence ID" value="KAI3732382.1"/>
    <property type="molecule type" value="Genomic_DNA"/>
</dbReference>
<proteinExistence type="predicted"/>
<reference evidence="2" key="1">
    <citation type="journal article" date="2022" name="Mol. Ecol. Resour.">
        <title>The genomes of chicory, endive, great burdock and yacon provide insights into Asteraceae palaeo-polyploidization history and plant inulin production.</title>
        <authorList>
            <person name="Fan W."/>
            <person name="Wang S."/>
            <person name="Wang H."/>
            <person name="Wang A."/>
            <person name="Jiang F."/>
            <person name="Liu H."/>
            <person name="Zhao H."/>
            <person name="Xu D."/>
            <person name="Zhang Y."/>
        </authorList>
    </citation>
    <scope>NUCLEOTIDE SEQUENCE [LARGE SCALE GENOMIC DNA]</scope>
    <source>
        <strain evidence="2">cv. Yunnan</strain>
    </source>
</reference>
<comment type="caution">
    <text evidence="1">The sequence shown here is derived from an EMBL/GenBank/DDBJ whole genome shotgun (WGS) entry which is preliminary data.</text>
</comment>
<name>A0ACB9CDN8_9ASTR</name>
<evidence type="ECO:0000313" key="2">
    <source>
        <dbReference type="Proteomes" id="UP001056120"/>
    </source>
</evidence>
<reference evidence="1 2" key="2">
    <citation type="journal article" date="2022" name="Mol. Ecol. Resour.">
        <title>The genomes of chicory, endive, great burdock and yacon provide insights into Asteraceae paleo-polyploidization history and plant inulin production.</title>
        <authorList>
            <person name="Fan W."/>
            <person name="Wang S."/>
            <person name="Wang H."/>
            <person name="Wang A."/>
            <person name="Jiang F."/>
            <person name="Liu H."/>
            <person name="Zhao H."/>
            <person name="Xu D."/>
            <person name="Zhang Y."/>
        </authorList>
    </citation>
    <scope>NUCLEOTIDE SEQUENCE [LARGE SCALE GENOMIC DNA]</scope>
    <source>
        <strain evidence="2">cv. Yunnan</strain>
        <tissue evidence="1">Leaves</tissue>
    </source>
</reference>
<protein>
    <submittedName>
        <fullName evidence="1">Uncharacterized protein</fullName>
    </submittedName>
</protein>
<sequence length="134" mass="15128">MSEGSIEPDVAEEIRKVNNKLMRLLIRKFLKLAQDGTEEGEIVEAIENVGVSIEKESVAPSVDLTNMTWAAKKKASFKTIPKSPTAKEQDLVSQGNEWWIYVLSTRMLQTSFAEEEEEEEEAKLAKSKLADKRN</sequence>
<accession>A0ACB9CDN8</accession>
<evidence type="ECO:0000313" key="1">
    <source>
        <dbReference type="EMBL" id="KAI3732382.1"/>
    </source>
</evidence>
<gene>
    <name evidence="1" type="ORF">L1987_63587</name>
</gene>
<dbReference type="Proteomes" id="UP001056120">
    <property type="component" value="Linkage Group LG21"/>
</dbReference>
<organism evidence="1 2">
    <name type="scientific">Smallanthus sonchifolius</name>
    <dbReference type="NCBI Taxonomy" id="185202"/>
    <lineage>
        <taxon>Eukaryota</taxon>
        <taxon>Viridiplantae</taxon>
        <taxon>Streptophyta</taxon>
        <taxon>Embryophyta</taxon>
        <taxon>Tracheophyta</taxon>
        <taxon>Spermatophyta</taxon>
        <taxon>Magnoliopsida</taxon>
        <taxon>eudicotyledons</taxon>
        <taxon>Gunneridae</taxon>
        <taxon>Pentapetalae</taxon>
        <taxon>asterids</taxon>
        <taxon>campanulids</taxon>
        <taxon>Asterales</taxon>
        <taxon>Asteraceae</taxon>
        <taxon>Asteroideae</taxon>
        <taxon>Heliantheae alliance</taxon>
        <taxon>Millerieae</taxon>
        <taxon>Smallanthus</taxon>
    </lineage>
</organism>
<keyword evidence="2" id="KW-1185">Reference proteome</keyword>